<accession>A0A0J9BB21</accession>
<dbReference type="Proteomes" id="UP000037392">
    <property type="component" value="Unassembled WGS sequence"/>
</dbReference>
<feature type="transmembrane region" description="Helical" evidence="2">
    <location>
        <begin position="138"/>
        <end position="160"/>
    </location>
</feature>
<evidence type="ECO:0000256" key="1">
    <source>
        <dbReference type="SAM" id="MobiDB-lite"/>
    </source>
</evidence>
<dbReference type="NCBIfam" id="NF045889">
    <property type="entry name" value="ICE_Mbov_0396_TM"/>
    <property type="match status" value="1"/>
</dbReference>
<reference evidence="3 4" key="1">
    <citation type="submission" date="2011-04" db="EMBL/GenBank/DDBJ databases">
        <title>The Genome Sequence of Clostridium citroniae WAL-19142.</title>
        <authorList>
            <consortium name="The Broad Institute Genome Sequencing Platform"/>
            <person name="Earl A."/>
            <person name="Ward D."/>
            <person name="Feldgarden M."/>
            <person name="Gevers D."/>
            <person name="Warren Y.A."/>
            <person name="Tyrrell K.L."/>
            <person name="Citron D.M."/>
            <person name="Goldstein E.J."/>
            <person name="Daigneault M."/>
            <person name="Allen-Vercoe E."/>
            <person name="Young S.K."/>
            <person name="Zeng Q."/>
            <person name="Gargeya S."/>
            <person name="Fitzgerald M."/>
            <person name="Haas B."/>
            <person name="Abouelleil A."/>
            <person name="Alvarado L."/>
            <person name="Arachchi H.M."/>
            <person name="Berlin A."/>
            <person name="Brown A."/>
            <person name="Chapman S.B."/>
            <person name="Chen Z."/>
            <person name="Dunbar C."/>
            <person name="Freedman E."/>
            <person name="Gearin G."/>
            <person name="Gellesch M."/>
            <person name="Goldberg J."/>
            <person name="Griggs A."/>
            <person name="Gujja S."/>
            <person name="Heilman E.R."/>
            <person name="Heiman D."/>
            <person name="Howarth C."/>
            <person name="Larson L."/>
            <person name="Lui A."/>
            <person name="MacDonald P.J."/>
            <person name="Mehta T."/>
            <person name="Montmayeur A."/>
            <person name="Murphy C."/>
            <person name="Neiman D."/>
            <person name="Pearson M."/>
            <person name="Priest M."/>
            <person name="Roberts A."/>
            <person name="Saif S."/>
            <person name="Shea T."/>
            <person name="Shenoy N."/>
            <person name="Sisk P."/>
            <person name="Stolte C."/>
            <person name="Sykes S."/>
            <person name="White J."/>
            <person name="Yandava C."/>
            <person name="Wortman J."/>
            <person name="Nusbaum C."/>
            <person name="Birren B."/>
        </authorList>
    </citation>
    <scope>NUCLEOTIDE SEQUENCE [LARGE SCALE GENOMIC DNA]</scope>
    <source>
        <strain evidence="3 4">WAL-19142</strain>
    </source>
</reference>
<feature type="transmembrane region" description="Helical" evidence="2">
    <location>
        <begin position="349"/>
        <end position="369"/>
    </location>
</feature>
<proteinExistence type="predicted"/>
<feature type="transmembrane region" description="Helical" evidence="2">
    <location>
        <begin position="96"/>
        <end position="118"/>
    </location>
</feature>
<dbReference type="AlphaFoldDB" id="A0A0J9BB21"/>
<feature type="transmembrane region" description="Helical" evidence="2">
    <location>
        <begin position="253"/>
        <end position="272"/>
    </location>
</feature>
<name>A0A0J9BB21_9FIRM</name>
<keyword evidence="2" id="KW-0812">Transmembrane</keyword>
<keyword evidence="2" id="KW-0472">Membrane</keyword>
<feature type="transmembrane region" description="Helical" evidence="2">
    <location>
        <begin position="23"/>
        <end position="44"/>
    </location>
</feature>
<feature type="transmembrane region" description="Helical" evidence="2">
    <location>
        <begin position="50"/>
        <end position="75"/>
    </location>
</feature>
<evidence type="ECO:0000313" key="4">
    <source>
        <dbReference type="Proteomes" id="UP000037392"/>
    </source>
</evidence>
<evidence type="ECO:0000256" key="2">
    <source>
        <dbReference type="SAM" id="Phobius"/>
    </source>
</evidence>
<organism evidence="3 4">
    <name type="scientific">[Clostridium] citroniae WAL-19142</name>
    <dbReference type="NCBI Taxonomy" id="742734"/>
    <lineage>
        <taxon>Bacteria</taxon>
        <taxon>Bacillati</taxon>
        <taxon>Bacillota</taxon>
        <taxon>Clostridia</taxon>
        <taxon>Lachnospirales</taxon>
        <taxon>Lachnospiraceae</taxon>
        <taxon>Enterocloster</taxon>
    </lineage>
</organism>
<dbReference type="PATRIC" id="fig|742734.4.peg.6048"/>
<dbReference type="RefSeq" id="WP_354021336.1">
    <property type="nucleotide sequence ID" value="NZ_KQ235889.1"/>
</dbReference>
<comment type="caution">
    <text evidence="3">The sequence shown here is derived from an EMBL/GenBank/DDBJ whole genome shotgun (WGS) entry which is preliminary data.</text>
</comment>
<protein>
    <submittedName>
        <fullName evidence="3">Uncharacterized protein</fullName>
    </submittedName>
</protein>
<dbReference type="GeneID" id="93166622"/>
<feature type="region of interest" description="Disordered" evidence="1">
    <location>
        <begin position="421"/>
        <end position="451"/>
    </location>
</feature>
<gene>
    <name evidence="3" type="ORF">HMPREF9470_05642</name>
</gene>
<dbReference type="NCBIfam" id="NF045848">
    <property type="entry name" value="MMCAP2_0566_fam"/>
    <property type="match status" value="1"/>
</dbReference>
<dbReference type="EMBL" id="ADLK01000064">
    <property type="protein sequence ID" value="KMW09494.1"/>
    <property type="molecule type" value="Genomic_DNA"/>
</dbReference>
<feature type="transmembrane region" description="Helical" evidence="2">
    <location>
        <begin position="278"/>
        <end position="297"/>
    </location>
</feature>
<keyword evidence="2" id="KW-1133">Transmembrane helix</keyword>
<evidence type="ECO:0000313" key="3">
    <source>
        <dbReference type="EMBL" id="KMW09494.1"/>
    </source>
</evidence>
<sequence length="451" mass="49382">MQYAYLGFIESLQSIFRKIFETVLAPILTDILTIFVNFVTNVVWNLLAELLINLFTALCSVIDFIESIFNVFSGVTPVTVSNQRMTLLQAMFEMKGISTAFLYITVMAVAICIIFTIYKTVKSISDMALDDRNPISKVMTDAIKAAVTFMMIPFLCVFLLQMSSAITKQVNVAFSAAQGTNGSIGSIVFLAAGMDADKSTTKAKDMLTGQIEKSAGRAPTFSDSIRGPYMDGTRDYRDLAQVRADFHISNFDYIIGFVTAILLILILAAVVLKFIRRIFELLLLYLVSPLYVSTIPLDDGAIFARWRELFIAKFFSGFGSIFAMKYYLMVVPHFTSSNLILYDSKLPNGTMIDNVLRVFLIVGGAWAVYHGQTLIMDILAPQISFEEKQMGLMVTGLLTRGTTMALSAAQMGAASAADHMKGAAGKMGQRAASGKSGEKEGGDSGQKFTGS</sequence>